<organism evidence="1 2">
    <name type="scientific">Dictyoglomus thermophilum (strain ATCC 35947 / DSM 3960 / H-6-12)</name>
    <dbReference type="NCBI Taxonomy" id="309799"/>
    <lineage>
        <taxon>Bacteria</taxon>
        <taxon>Pseudomonadati</taxon>
        <taxon>Dictyoglomota</taxon>
        <taxon>Dictyoglomia</taxon>
        <taxon>Dictyoglomales</taxon>
        <taxon>Dictyoglomaceae</taxon>
        <taxon>Dictyoglomus</taxon>
    </lineage>
</organism>
<dbReference type="AlphaFoldDB" id="B5YBA7"/>
<evidence type="ECO:0000313" key="1">
    <source>
        <dbReference type="EMBL" id="ACI19799.1"/>
    </source>
</evidence>
<reference evidence="1 2" key="1">
    <citation type="journal article" date="2014" name="Genome Announc.">
        <title>Complete Genome Sequence of the Extreme Thermophile Dictyoglomus thermophilum H-6-12.</title>
        <authorList>
            <person name="Coil D.A."/>
            <person name="Badger J.H."/>
            <person name="Forberger H.C."/>
            <person name="Riggs F."/>
            <person name="Madupu R."/>
            <person name="Fedorova N."/>
            <person name="Ward N."/>
            <person name="Robb F.T."/>
            <person name="Eisen J.A."/>
        </authorList>
    </citation>
    <scope>NUCLEOTIDE SEQUENCE [LARGE SCALE GENOMIC DNA]</scope>
    <source>
        <strain evidence="2">ATCC 35947 / DSM 3960 / H-6-12</strain>
    </source>
</reference>
<accession>B5YBA7</accession>
<evidence type="ECO:0000313" key="2">
    <source>
        <dbReference type="Proteomes" id="UP000001733"/>
    </source>
</evidence>
<dbReference type="HOGENOM" id="CLU_3250613_0_0_0"/>
<dbReference type="STRING" id="309799.DICTH_1824"/>
<proteinExistence type="predicted"/>
<keyword evidence="2" id="KW-1185">Reference proteome</keyword>
<name>B5YBA7_DICT6</name>
<sequence length="42" mass="5190">MRIDLEKIKRRISDFNESLDVNEFWFDKRNIASFKILPYNKV</sequence>
<gene>
    <name evidence="1" type="ordered locus">DICTH_1824</name>
</gene>
<dbReference type="EMBL" id="CP001146">
    <property type="protein sequence ID" value="ACI19799.1"/>
    <property type="molecule type" value="Genomic_DNA"/>
</dbReference>
<dbReference type="Proteomes" id="UP000001733">
    <property type="component" value="Chromosome"/>
</dbReference>
<dbReference type="KEGG" id="dth:DICTH_1824"/>
<dbReference type="PaxDb" id="309799-DICTH_1824"/>
<protein>
    <submittedName>
        <fullName evidence="1">Uncharacterized protein</fullName>
    </submittedName>
</protein>